<feature type="domain" description="Pyrrolo-quinoline quinone repeat" evidence="1">
    <location>
        <begin position="172"/>
        <end position="312"/>
    </location>
</feature>
<feature type="non-terminal residue" evidence="2">
    <location>
        <position position="452"/>
    </location>
</feature>
<dbReference type="InterPro" id="IPR015943">
    <property type="entry name" value="WD40/YVTN_repeat-like_dom_sf"/>
</dbReference>
<dbReference type="Gene3D" id="2.130.10.10">
    <property type="entry name" value="YVTN repeat-like/Quinoprotein amine dehydrogenase"/>
    <property type="match status" value="2"/>
</dbReference>
<dbReference type="InterPro" id="IPR011047">
    <property type="entry name" value="Quinoprotein_ADH-like_sf"/>
</dbReference>
<dbReference type="InterPro" id="IPR002372">
    <property type="entry name" value="PQQ_rpt_dom"/>
</dbReference>
<gene>
    <name evidence="2" type="ORF">MNBD_BACTEROID04-539</name>
</gene>
<dbReference type="EMBL" id="UOER01000201">
    <property type="protein sequence ID" value="VAW23480.1"/>
    <property type="molecule type" value="Genomic_DNA"/>
</dbReference>
<dbReference type="Pfam" id="PF13360">
    <property type="entry name" value="PQQ_2"/>
    <property type="match status" value="1"/>
</dbReference>
<protein>
    <recommendedName>
        <fullName evidence="1">Pyrrolo-quinoline quinone repeat domain-containing protein</fullName>
    </recommendedName>
</protein>
<organism evidence="2">
    <name type="scientific">hydrothermal vent metagenome</name>
    <dbReference type="NCBI Taxonomy" id="652676"/>
    <lineage>
        <taxon>unclassified sequences</taxon>
        <taxon>metagenomes</taxon>
        <taxon>ecological metagenomes</taxon>
    </lineage>
</organism>
<sequence length="452" mass="49814">MNSVKQLLLTFTLIFCGLITAQNADYNYTFDGQVKWMLLTDTGTLLASTGEALVGIKPNSNEVSFKIDRLKKVKEENLEFVPGTPYLIIKPKGMMTHTSVVDLITGKMVFDSKKEKWQGGVTSRHFITPEMKLVVNGMHKEEGLGQYKAGVGLYDMLDGKLIRVFERKSGNPMSGKPDIMGDDIIIPGVKNITCYSISSGAVKWEAEVKNATRIISNEDTKEIYAFRTKGTNTVVYKVNASNGTSMWEKENKLKGVISRINFTEHGLAIVTNIVNSGKKGLAGKIANKMKGSGTSKVYLLDLNSGVDLWEKSPKTKGIISHFYIEDDGILFGVATGGINKIGFNGTPLWKKPLKTGAGIQIMARVNKGVLYISQTNTDIINMQTGESVFGKAVKYKNSKAVTSTYDENRDRFLLSCKDGVYEIDGNNGEYNLITKNVNFEGKEDPTSISVRQ</sequence>
<proteinExistence type="predicted"/>
<reference evidence="2" key="1">
    <citation type="submission" date="2018-06" db="EMBL/GenBank/DDBJ databases">
        <authorList>
            <person name="Zhirakovskaya E."/>
        </authorList>
    </citation>
    <scope>NUCLEOTIDE SEQUENCE</scope>
</reference>
<dbReference type="AlphaFoldDB" id="A0A3B0U3C5"/>
<accession>A0A3B0U3C5</accession>
<dbReference type="SUPFAM" id="SSF50998">
    <property type="entry name" value="Quinoprotein alcohol dehydrogenase-like"/>
    <property type="match status" value="1"/>
</dbReference>
<name>A0A3B0U3C5_9ZZZZ</name>
<evidence type="ECO:0000259" key="1">
    <source>
        <dbReference type="Pfam" id="PF13360"/>
    </source>
</evidence>
<dbReference type="PANTHER" id="PTHR34512:SF30">
    <property type="entry name" value="OUTER MEMBRANE PROTEIN ASSEMBLY FACTOR BAMB"/>
    <property type="match status" value="1"/>
</dbReference>
<evidence type="ECO:0000313" key="2">
    <source>
        <dbReference type="EMBL" id="VAW23480.1"/>
    </source>
</evidence>
<dbReference type="PANTHER" id="PTHR34512">
    <property type="entry name" value="CELL SURFACE PROTEIN"/>
    <property type="match status" value="1"/>
</dbReference>